<feature type="region of interest" description="Disordered" evidence="1">
    <location>
        <begin position="28"/>
        <end position="52"/>
    </location>
</feature>
<sequence>KGVPLQAEQADWLEDTNEEIDERHVVEKDDSNVIPDSSNMCDNDNQANKNADECDDERVVLATSISNLKLDIDENRKIQNQLKKTNTSLFHELEECKSALKECKSSLEKSNVTRDRYLAALNDKEVELEKYKIFQDCTNEKDTVERTLYETLGLLAQKEH</sequence>
<organism evidence="2">
    <name type="scientific">Tanacetum cinerariifolium</name>
    <name type="common">Dalmatian daisy</name>
    <name type="synonym">Chrysanthemum cinerariifolium</name>
    <dbReference type="NCBI Taxonomy" id="118510"/>
    <lineage>
        <taxon>Eukaryota</taxon>
        <taxon>Viridiplantae</taxon>
        <taxon>Streptophyta</taxon>
        <taxon>Embryophyta</taxon>
        <taxon>Tracheophyta</taxon>
        <taxon>Spermatophyta</taxon>
        <taxon>Magnoliopsida</taxon>
        <taxon>eudicotyledons</taxon>
        <taxon>Gunneridae</taxon>
        <taxon>Pentapetalae</taxon>
        <taxon>asterids</taxon>
        <taxon>campanulids</taxon>
        <taxon>Asterales</taxon>
        <taxon>Asteraceae</taxon>
        <taxon>Asteroideae</taxon>
        <taxon>Anthemideae</taxon>
        <taxon>Anthemidinae</taxon>
        <taxon>Tanacetum</taxon>
    </lineage>
</organism>
<evidence type="ECO:0000256" key="1">
    <source>
        <dbReference type="SAM" id="MobiDB-lite"/>
    </source>
</evidence>
<name>A0A699TTX8_TANCI</name>
<dbReference type="AlphaFoldDB" id="A0A699TTX8"/>
<evidence type="ECO:0000313" key="2">
    <source>
        <dbReference type="EMBL" id="GFD13507.1"/>
    </source>
</evidence>
<comment type="caution">
    <text evidence="2">The sequence shown here is derived from an EMBL/GenBank/DDBJ whole genome shotgun (WGS) entry which is preliminary data.</text>
</comment>
<accession>A0A699TTX8</accession>
<feature type="non-terminal residue" evidence="2">
    <location>
        <position position="160"/>
    </location>
</feature>
<proteinExistence type="predicted"/>
<feature type="compositionally biased region" description="Polar residues" evidence="1">
    <location>
        <begin position="34"/>
        <end position="49"/>
    </location>
</feature>
<reference evidence="2" key="1">
    <citation type="journal article" date="2019" name="Sci. Rep.">
        <title>Draft genome of Tanacetum cinerariifolium, the natural source of mosquito coil.</title>
        <authorList>
            <person name="Yamashiro T."/>
            <person name="Shiraishi A."/>
            <person name="Satake H."/>
            <person name="Nakayama K."/>
        </authorList>
    </citation>
    <scope>NUCLEOTIDE SEQUENCE</scope>
</reference>
<feature type="non-terminal residue" evidence="2">
    <location>
        <position position="1"/>
    </location>
</feature>
<protein>
    <submittedName>
        <fullName evidence="2">Uncharacterized protein</fullName>
    </submittedName>
</protein>
<gene>
    <name evidence="2" type="ORF">Tci_885476</name>
</gene>
<dbReference type="EMBL" id="BKCJ011272979">
    <property type="protein sequence ID" value="GFD13507.1"/>
    <property type="molecule type" value="Genomic_DNA"/>
</dbReference>